<gene>
    <name evidence="1" type="ORF">NTEN_LOCUS11989</name>
</gene>
<proteinExistence type="predicted"/>
<evidence type="ECO:0000313" key="2">
    <source>
        <dbReference type="Proteomes" id="UP000479000"/>
    </source>
</evidence>
<dbReference type="EMBL" id="CADCXU010017673">
    <property type="protein sequence ID" value="CAB0006512.1"/>
    <property type="molecule type" value="Genomic_DNA"/>
</dbReference>
<name>A0A6H5GSG5_9HEMI</name>
<evidence type="ECO:0000313" key="1">
    <source>
        <dbReference type="EMBL" id="CAB0006512.1"/>
    </source>
</evidence>
<keyword evidence="2" id="KW-1185">Reference proteome</keyword>
<dbReference type="Proteomes" id="UP000479000">
    <property type="component" value="Unassembled WGS sequence"/>
</dbReference>
<accession>A0A6H5GSG5</accession>
<reference evidence="1 2" key="1">
    <citation type="submission" date="2020-02" db="EMBL/GenBank/DDBJ databases">
        <authorList>
            <person name="Ferguson B K."/>
        </authorList>
    </citation>
    <scope>NUCLEOTIDE SEQUENCE [LARGE SCALE GENOMIC DNA]</scope>
</reference>
<dbReference type="AlphaFoldDB" id="A0A6H5GSG5"/>
<sequence length="70" mass="8076">MNSKIVYLRRQPRVVLQELELGPIQQFLQLPVGSAHLVQSPMQSVRPLRQSVRPLVHPERTHCQVIITNN</sequence>
<protein>
    <submittedName>
        <fullName evidence="1">Uncharacterized protein</fullName>
    </submittedName>
</protein>
<organism evidence="1 2">
    <name type="scientific">Nesidiocoris tenuis</name>
    <dbReference type="NCBI Taxonomy" id="355587"/>
    <lineage>
        <taxon>Eukaryota</taxon>
        <taxon>Metazoa</taxon>
        <taxon>Ecdysozoa</taxon>
        <taxon>Arthropoda</taxon>
        <taxon>Hexapoda</taxon>
        <taxon>Insecta</taxon>
        <taxon>Pterygota</taxon>
        <taxon>Neoptera</taxon>
        <taxon>Paraneoptera</taxon>
        <taxon>Hemiptera</taxon>
        <taxon>Heteroptera</taxon>
        <taxon>Panheteroptera</taxon>
        <taxon>Cimicomorpha</taxon>
        <taxon>Miridae</taxon>
        <taxon>Dicyphina</taxon>
        <taxon>Nesidiocoris</taxon>
    </lineage>
</organism>